<protein>
    <submittedName>
        <fullName evidence="1">Uncharacterized protein</fullName>
    </submittedName>
</protein>
<evidence type="ECO:0000313" key="2">
    <source>
        <dbReference type="Proteomes" id="UP001497525"/>
    </source>
</evidence>
<organism evidence="1 2">
    <name type="scientific">Calicophoron daubneyi</name>
    <name type="common">Rumen fluke</name>
    <name type="synonym">Paramphistomum daubneyi</name>
    <dbReference type="NCBI Taxonomy" id="300641"/>
    <lineage>
        <taxon>Eukaryota</taxon>
        <taxon>Metazoa</taxon>
        <taxon>Spiralia</taxon>
        <taxon>Lophotrochozoa</taxon>
        <taxon>Platyhelminthes</taxon>
        <taxon>Trematoda</taxon>
        <taxon>Digenea</taxon>
        <taxon>Plagiorchiida</taxon>
        <taxon>Pronocephalata</taxon>
        <taxon>Paramphistomoidea</taxon>
        <taxon>Paramphistomidae</taxon>
        <taxon>Calicophoron</taxon>
    </lineage>
</organism>
<dbReference type="Proteomes" id="UP001497525">
    <property type="component" value="Unassembled WGS sequence"/>
</dbReference>
<dbReference type="AlphaFoldDB" id="A0AAV2TNS0"/>
<dbReference type="EMBL" id="CAXLJL010000545">
    <property type="protein sequence ID" value="CAL5138863.1"/>
    <property type="molecule type" value="Genomic_DNA"/>
</dbReference>
<name>A0AAV2TNS0_CALDB</name>
<sequence>MGDNPMGISATQMTLDHERQPSSPTIRVLAQELQSVLSGIANLSTDDARRVLVWQYLADAWAHSPQNDSLSLAAEQLTDEVVECEQGKSRCLSRSLDHLNMILEMTSGLVSIFNEKRRNHRCNETKGDTEEDPSIAIRWMFDTARCIESHDIYEYVNLFRTLCVQFEYRQQCERLDFATLTPECGKVVEAFMDGILGATHERETEFVRYWVYRNEDYQRVGNLTHPIHWSALGFTG</sequence>
<evidence type="ECO:0000313" key="1">
    <source>
        <dbReference type="EMBL" id="CAL5138863.1"/>
    </source>
</evidence>
<reference evidence="1" key="1">
    <citation type="submission" date="2024-06" db="EMBL/GenBank/DDBJ databases">
        <authorList>
            <person name="Liu X."/>
            <person name="Lenzi L."/>
            <person name="Haldenby T S."/>
            <person name="Uol C."/>
        </authorList>
    </citation>
    <scope>NUCLEOTIDE SEQUENCE</scope>
</reference>
<comment type="caution">
    <text evidence="1">The sequence shown here is derived from an EMBL/GenBank/DDBJ whole genome shotgun (WGS) entry which is preliminary data.</text>
</comment>
<gene>
    <name evidence="1" type="ORF">CDAUBV1_LOCUS13728</name>
</gene>
<accession>A0AAV2TNS0</accession>
<proteinExistence type="predicted"/>